<dbReference type="RefSeq" id="WP_010076660.1">
    <property type="nucleotide sequence ID" value="NC_014393.1"/>
</dbReference>
<dbReference type="GO" id="GO:0042834">
    <property type="term" value="F:peptidoglycan binding"/>
    <property type="evidence" value="ECO:0007669"/>
    <property type="project" value="InterPro"/>
</dbReference>
<keyword evidence="1" id="KW-1133">Transmembrane helix</keyword>
<protein>
    <recommendedName>
        <fullName evidence="4">Sporulation domain-containing protein</fullName>
    </recommendedName>
</protein>
<dbReference type="eggNOG" id="ENOG5034C9A">
    <property type="taxonomic scope" value="Bacteria"/>
</dbReference>
<evidence type="ECO:0000313" key="3">
    <source>
        <dbReference type="Proteomes" id="UP000002730"/>
    </source>
</evidence>
<proteinExistence type="predicted"/>
<dbReference type="InterPro" id="IPR036680">
    <property type="entry name" value="SPOR-like_sf"/>
</dbReference>
<evidence type="ECO:0008006" key="4">
    <source>
        <dbReference type="Google" id="ProtNLM"/>
    </source>
</evidence>
<dbReference type="EMBL" id="CP002160">
    <property type="protein sequence ID" value="ADL52469.1"/>
    <property type="molecule type" value="Genomic_DNA"/>
</dbReference>
<keyword evidence="1" id="KW-0472">Membrane</keyword>
<dbReference type="AlphaFoldDB" id="D9SS22"/>
<sequence length="249" mass="27989">MKYTRIDLGKRKKDSFLATGTTFMVLICAVILGTVIFNLWLKPSGNVQNQSSADSIATYTEANDNGGATEGKEAIQSNESVENKEFILVQAGVFSSKENADKMFQRLQSFCTPFLVEENGKNRIFAGIYVSGEEQPLVDTLQGNDITIAKIKKSIEPKDVCSDETMEVIKATVTVVNKLYKKDVKSVNTAEFKKWVQELKEIQGEDERIKSLKEFKDFILTLPDNISRDQLTDIHKEMYKLMNSSMKSA</sequence>
<dbReference type="Proteomes" id="UP000002730">
    <property type="component" value="Chromosome"/>
</dbReference>
<gene>
    <name evidence="2" type="ordered locus">Clocel_2772</name>
</gene>
<dbReference type="SUPFAM" id="SSF110997">
    <property type="entry name" value="Sporulation related repeat"/>
    <property type="match status" value="1"/>
</dbReference>
<evidence type="ECO:0000313" key="2">
    <source>
        <dbReference type="EMBL" id="ADL52469.1"/>
    </source>
</evidence>
<dbReference type="STRING" id="573061.Clocel_2772"/>
<evidence type="ECO:0000256" key="1">
    <source>
        <dbReference type="SAM" id="Phobius"/>
    </source>
</evidence>
<keyword evidence="1" id="KW-0812">Transmembrane</keyword>
<organism evidence="2 3">
    <name type="scientific">Clostridium cellulovorans (strain ATCC 35296 / DSM 3052 / OCM 3 / 743B)</name>
    <dbReference type="NCBI Taxonomy" id="573061"/>
    <lineage>
        <taxon>Bacteria</taxon>
        <taxon>Bacillati</taxon>
        <taxon>Bacillota</taxon>
        <taxon>Clostridia</taxon>
        <taxon>Eubacteriales</taxon>
        <taxon>Clostridiaceae</taxon>
        <taxon>Clostridium</taxon>
    </lineage>
</organism>
<reference evidence="2 3" key="1">
    <citation type="submission" date="2010-08" db="EMBL/GenBank/DDBJ databases">
        <title>Complete sequence of Clostridium cellulovorans 743B.</title>
        <authorList>
            <consortium name="US DOE Joint Genome Institute"/>
            <person name="Lucas S."/>
            <person name="Copeland A."/>
            <person name="Lapidus A."/>
            <person name="Cheng J.-F."/>
            <person name="Bruce D."/>
            <person name="Goodwin L."/>
            <person name="Pitluck S."/>
            <person name="Chertkov O."/>
            <person name="Detter J.C."/>
            <person name="Han C."/>
            <person name="Tapia R."/>
            <person name="Land M."/>
            <person name="Hauser L."/>
            <person name="Chang Y.-J."/>
            <person name="Jeffries C."/>
            <person name="Kyrpides N."/>
            <person name="Ivanova N."/>
            <person name="Mikhailova N."/>
            <person name="Hemme C.L."/>
            <person name="Woyke T."/>
        </authorList>
    </citation>
    <scope>NUCLEOTIDE SEQUENCE [LARGE SCALE GENOMIC DNA]</scope>
    <source>
        <strain evidence="3">ATCC 35296 / DSM 3052 / OCM 3 / 743B</strain>
    </source>
</reference>
<keyword evidence="3" id="KW-1185">Reference proteome</keyword>
<name>D9SS22_CLOC7</name>
<dbReference type="HOGENOM" id="CLU_101302_0_0_9"/>
<dbReference type="KEGG" id="ccb:Clocel_2772"/>
<feature type="transmembrane region" description="Helical" evidence="1">
    <location>
        <begin position="21"/>
        <end position="41"/>
    </location>
</feature>
<accession>D9SS22</accession>
<dbReference type="OrthoDB" id="1936130at2"/>